<dbReference type="GO" id="GO:0005829">
    <property type="term" value="C:cytosol"/>
    <property type="evidence" value="ECO:0007669"/>
    <property type="project" value="TreeGrafter"/>
</dbReference>
<evidence type="ECO:0000256" key="4">
    <source>
        <dbReference type="RuleBase" id="RU003690"/>
    </source>
</evidence>
<comment type="similarity">
    <text evidence="1 4">Belongs to the glycosyl hydrolase 1 family.</text>
</comment>
<gene>
    <name evidence="5" type="ORF">LB941_12065</name>
</gene>
<evidence type="ECO:0000256" key="2">
    <source>
        <dbReference type="ARBA" id="ARBA00022801"/>
    </source>
</evidence>
<accession>A0A9X2FMV8</accession>
<dbReference type="InterPro" id="IPR001360">
    <property type="entry name" value="Glyco_hydro_1"/>
</dbReference>
<evidence type="ECO:0000256" key="3">
    <source>
        <dbReference type="ARBA" id="ARBA00023295"/>
    </source>
</evidence>
<keyword evidence="2 5" id="KW-0378">Hydrolase</keyword>
<dbReference type="GO" id="GO:0008422">
    <property type="term" value="F:beta-glucosidase activity"/>
    <property type="evidence" value="ECO:0007669"/>
    <property type="project" value="TreeGrafter"/>
</dbReference>
<dbReference type="AlphaFoldDB" id="A0A9X2FMV8"/>
<dbReference type="InterPro" id="IPR017853">
    <property type="entry name" value="GH"/>
</dbReference>
<dbReference type="PROSITE" id="PS00653">
    <property type="entry name" value="GLYCOSYL_HYDROL_F1_2"/>
    <property type="match status" value="1"/>
</dbReference>
<dbReference type="PANTHER" id="PTHR10353:SF136">
    <property type="entry name" value="ARYL-PHOSPHO-BETA-D-GLUCOSIDASE BGLC"/>
    <property type="match status" value="1"/>
</dbReference>
<dbReference type="InterPro" id="IPR033132">
    <property type="entry name" value="GH_1_N_CS"/>
</dbReference>
<dbReference type="RefSeq" id="WP_253362233.1">
    <property type="nucleotide sequence ID" value="NZ_JAIULA010000037.1"/>
</dbReference>
<dbReference type="SUPFAM" id="SSF51445">
    <property type="entry name" value="(Trans)glycosidases"/>
    <property type="match status" value="1"/>
</dbReference>
<dbReference type="EMBL" id="JAIULA010000037">
    <property type="protein sequence ID" value="MCP0888065.1"/>
    <property type="molecule type" value="Genomic_DNA"/>
</dbReference>
<reference evidence="5 6" key="1">
    <citation type="journal article" date="2023" name="Int. J. Syst. Evol. Microbiol.">
        <title>Ligilactobacillus ubinensis sp. nov., a novel species isolated from the wild ferment of a durian fruit (Durio zibethinus).</title>
        <authorList>
            <person name="Heng Y.C."/>
            <person name="Menon N."/>
            <person name="Chen B."/>
            <person name="Loo B.Z.L."/>
            <person name="Wong G.W.J."/>
            <person name="Lim A.C.H."/>
            <person name="Silvaraju S."/>
            <person name="Kittelmann S."/>
        </authorList>
    </citation>
    <scope>NUCLEOTIDE SEQUENCE [LARGE SCALE GENOMIC DNA]</scope>
    <source>
        <strain evidence="5 6">WILCCON 0076</strain>
    </source>
</reference>
<name>A0A9X2FMV8_9LACO</name>
<dbReference type="Gene3D" id="3.20.20.80">
    <property type="entry name" value="Glycosidases"/>
    <property type="match status" value="1"/>
</dbReference>
<keyword evidence="6" id="KW-1185">Reference proteome</keyword>
<evidence type="ECO:0000313" key="6">
    <source>
        <dbReference type="Proteomes" id="UP001139006"/>
    </source>
</evidence>
<protein>
    <submittedName>
        <fullName evidence="5">Glycoside hydrolase family 1 protein</fullName>
    </submittedName>
</protein>
<comment type="caution">
    <text evidence="5">The sequence shown here is derived from an EMBL/GenBank/DDBJ whole genome shotgun (WGS) entry which is preliminary data.</text>
</comment>
<proteinExistence type="inferred from homology"/>
<dbReference type="FunFam" id="3.20.20.80:FF:000004">
    <property type="entry name" value="Beta-glucosidase 6-phospho-beta-glucosidase"/>
    <property type="match status" value="1"/>
</dbReference>
<dbReference type="GO" id="GO:0016052">
    <property type="term" value="P:carbohydrate catabolic process"/>
    <property type="evidence" value="ECO:0007669"/>
    <property type="project" value="TreeGrafter"/>
</dbReference>
<keyword evidence="3" id="KW-0326">Glycosidase</keyword>
<sequence>MAIGQNFMWGGASSAFQVEGARDEDGRGLSLMDLRASSRNHKQMDTEVSVDQYHHLQEDIGLMKELGVQSYRFSISWSRVFPTGHTDKPNKKGIQYYHDLIDGLKKVGIKPVVTMFHFDFPKALYDEYAGWNSRRAIDDFVAYGKFLIDEYGKDVAHWLTVNEQGVIVLDSELLGIDPKQDKQVKFQKAYQANLYLWIAQAKLYKYCHEKYPESLIGPAISYITTIPYDGTSEDVAAAKELEDFYSFAQMEVAIKGTIPQYFTRQLLNIGINIEVTKEDSEVLKQGTANFLGLNWYCTTIVKHKPNYFEDEFIFNRIERKQKPTLRYTDWGWNDDPTGLYYGLRQVMDRYPDIPLMITECGWSEKEKLVDGKVHDDDRIRYLKGHVEALQNARKDGVNVFSFNVWSMFDLLSVGDGMEKRYGLIYVDRTDFDEKTLKRYPKDSYYWYQNFIREYQNKSTNNH</sequence>
<evidence type="ECO:0000256" key="1">
    <source>
        <dbReference type="ARBA" id="ARBA00010838"/>
    </source>
</evidence>
<dbReference type="PANTHER" id="PTHR10353">
    <property type="entry name" value="GLYCOSYL HYDROLASE"/>
    <property type="match status" value="1"/>
</dbReference>
<dbReference type="PRINTS" id="PR00131">
    <property type="entry name" value="GLHYDRLASE1"/>
</dbReference>
<evidence type="ECO:0000313" key="5">
    <source>
        <dbReference type="EMBL" id="MCP0888065.1"/>
    </source>
</evidence>
<dbReference type="Pfam" id="PF00232">
    <property type="entry name" value="Glyco_hydro_1"/>
    <property type="match status" value="1"/>
</dbReference>
<dbReference type="Proteomes" id="UP001139006">
    <property type="component" value="Unassembled WGS sequence"/>
</dbReference>
<organism evidence="5 6">
    <name type="scientific">Ligilactobacillus ubinensis</name>
    <dbReference type="NCBI Taxonomy" id="2876789"/>
    <lineage>
        <taxon>Bacteria</taxon>
        <taxon>Bacillati</taxon>
        <taxon>Bacillota</taxon>
        <taxon>Bacilli</taxon>
        <taxon>Lactobacillales</taxon>
        <taxon>Lactobacillaceae</taxon>
        <taxon>Ligilactobacillus</taxon>
    </lineage>
</organism>